<accession>A0A147K1A4</accession>
<protein>
    <recommendedName>
        <fullName evidence="3">CBS domain-containing protein</fullName>
    </recommendedName>
</protein>
<comment type="caution">
    <text evidence="4">The sequence shown here is derived from an EMBL/GenBank/DDBJ whole genome shotgun (WGS) entry which is preliminary data.</text>
</comment>
<dbReference type="PROSITE" id="PS51371">
    <property type="entry name" value="CBS"/>
    <property type="match status" value="4"/>
</dbReference>
<dbReference type="Gene3D" id="3.10.580.10">
    <property type="entry name" value="CBS-domain"/>
    <property type="match status" value="2"/>
</dbReference>
<dbReference type="AlphaFoldDB" id="A0A147K1A4"/>
<dbReference type="InterPro" id="IPR051257">
    <property type="entry name" value="Diverse_CBS-Domain"/>
</dbReference>
<dbReference type="STRING" id="1776334.APZ16_04345"/>
<gene>
    <name evidence="4" type="ORF">APZ16_04345</name>
</gene>
<dbReference type="Proteomes" id="UP000074294">
    <property type="component" value="Unassembled WGS sequence"/>
</dbReference>
<sequence>MKVKEIMSAPVVAVKPTDTVAHAKNLMLRKKVKRLVVMERGRAVGLLTLDDIVTRLRAESPAWRLRTLDNVLVSRVMSRDVQTVSPETDVNKAVTVMLDRDIGSLVVVEGERVVGILTKTDVVRYFSRDLETKFKVKELMSKDVVRVSRHHSVAHIVELMQEYRVRSVVVTEGERPVGMILERDLAFAQLEHPEKGVREREVRYTRKVERGGRPRARYVKYVALLTADDIMRRDIVTIGPEEDAAQAAGLMIRSGMSGVPVVEGDRLVGIVTKTDIIKGIRRLASK</sequence>
<dbReference type="Pfam" id="PF00571">
    <property type="entry name" value="CBS"/>
    <property type="match status" value="4"/>
</dbReference>
<name>A0A147K1A4_HADYE</name>
<dbReference type="PANTHER" id="PTHR43080:SF2">
    <property type="entry name" value="CBS DOMAIN-CONTAINING PROTEIN"/>
    <property type="match status" value="1"/>
</dbReference>
<evidence type="ECO:0000259" key="3">
    <source>
        <dbReference type="PROSITE" id="PS51371"/>
    </source>
</evidence>
<feature type="domain" description="CBS" evidence="3">
    <location>
        <begin position="7"/>
        <end position="62"/>
    </location>
</feature>
<keyword evidence="1 2" id="KW-0129">CBS domain</keyword>
<dbReference type="PANTHER" id="PTHR43080">
    <property type="entry name" value="CBS DOMAIN-CONTAINING PROTEIN CBSX3, MITOCHONDRIAL"/>
    <property type="match status" value="1"/>
</dbReference>
<feature type="domain" description="CBS" evidence="3">
    <location>
        <begin position="77"/>
        <end position="132"/>
    </location>
</feature>
<feature type="domain" description="CBS" evidence="3">
    <location>
        <begin position="140"/>
        <end position="196"/>
    </location>
</feature>
<reference evidence="4 5" key="1">
    <citation type="journal article" date="2016" name="Nat. Microbiol.">
        <title>Genomic inference of the metabolism of cosmopolitan subsurface Archaea, Hadesarchaea.</title>
        <authorList>
            <person name="Baker B.J."/>
            <person name="Saw J.H."/>
            <person name="Lind A.E."/>
            <person name="Lazar C.S."/>
            <person name="Hinrichs K.-U."/>
            <person name="Teske A.P."/>
            <person name="Ettema T.J."/>
        </authorList>
    </citation>
    <scope>NUCLEOTIDE SEQUENCE [LARGE SCALE GENOMIC DNA]</scope>
</reference>
<evidence type="ECO:0000313" key="4">
    <source>
        <dbReference type="EMBL" id="KUO42528.1"/>
    </source>
</evidence>
<evidence type="ECO:0000256" key="1">
    <source>
        <dbReference type="ARBA" id="ARBA00023122"/>
    </source>
</evidence>
<dbReference type="InterPro" id="IPR000644">
    <property type="entry name" value="CBS_dom"/>
</dbReference>
<feature type="domain" description="CBS" evidence="3">
    <location>
        <begin position="231"/>
        <end position="286"/>
    </location>
</feature>
<organism evidence="4 5">
    <name type="scientific">Hadarchaeum yellowstonense</name>
    <dbReference type="NCBI Taxonomy" id="1776334"/>
    <lineage>
        <taxon>Archaea</taxon>
        <taxon>Methanobacteriati</taxon>
        <taxon>Candidatus Hadarchaeota</taxon>
        <taxon>Candidatus Hadarchaeia</taxon>
        <taxon>Candidatus Hadarchaeales</taxon>
        <taxon>Candidatus Hadarchaeaceae</taxon>
        <taxon>Candidatus Hadarchaeum</taxon>
    </lineage>
</organism>
<proteinExistence type="predicted"/>
<evidence type="ECO:0000256" key="2">
    <source>
        <dbReference type="PROSITE-ProRule" id="PRU00703"/>
    </source>
</evidence>
<dbReference type="EMBL" id="LQMQ01000005">
    <property type="protein sequence ID" value="KUO42528.1"/>
    <property type="molecule type" value="Genomic_DNA"/>
</dbReference>
<dbReference type="SMART" id="SM00116">
    <property type="entry name" value="CBS"/>
    <property type="match status" value="4"/>
</dbReference>
<evidence type="ECO:0000313" key="5">
    <source>
        <dbReference type="Proteomes" id="UP000074294"/>
    </source>
</evidence>
<dbReference type="SUPFAM" id="SSF54631">
    <property type="entry name" value="CBS-domain pair"/>
    <property type="match status" value="2"/>
</dbReference>
<dbReference type="InterPro" id="IPR046342">
    <property type="entry name" value="CBS_dom_sf"/>
</dbReference>